<dbReference type="InterPro" id="IPR050872">
    <property type="entry name" value="PPR_P_subfamily"/>
</dbReference>
<comment type="caution">
    <text evidence="5">The sequence shown here is derived from an EMBL/GenBank/DDBJ whole genome shotgun (WGS) entry which is preliminary data.</text>
</comment>
<accession>A0A6D2JRB4</accession>
<dbReference type="Pfam" id="PF13041">
    <property type="entry name" value="PPR_2"/>
    <property type="match status" value="1"/>
</dbReference>
<sequence length="128" mass="14543">MLPKNSSKRWFLVVCTRAVTYAILLDGLCDNGELENALEIFEKMEKSKLDFDIGIYNIIIHGMCNGSKVDDAWDLFCSLPSKGVKPNVKTYTVMIAGLCKKGSLSEADMLFRKWERMGLHRMIVHTTH</sequence>
<dbReference type="PANTHER" id="PTHR46128:SF358">
    <property type="entry name" value="TETRATRICOPEPTIDE REPEAT (TPR)-LIKE SUPERFAMILY PROTEIN"/>
    <property type="match status" value="1"/>
</dbReference>
<dbReference type="InterPro" id="IPR002885">
    <property type="entry name" value="PPR_rpt"/>
</dbReference>
<evidence type="ECO:0000256" key="4">
    <source>
        <dbReference type="SAM" id="SignalP"/>
    </source>
</evidence>
<dbReference type="Gene3D" id="1.25.40.10">
    <property type="entry name" value="Tetratricopeptide repeat domain"/>
    <property type="match status" value="1"/>
</dbReference>
<feature type="repeat" description="PPR" evidence="3">
    <location>
        <begin position="17"/>
        <end position="51"/>
    </location>
</feature>
<organism evidence="5 6">
    <name type="scientific">Microthlaspi erraticum</name>
    <dbReference type="NCBI Taxonomy" id="1685480"/>
    <lineage>
        <taxon>Eukaryota</taxon>
        <taxon>Viridiplantae</taxon>
        <taxon>Streptophyta</taxon>
        <taxon>Embryophyta</taxon>
        <taxon>Tracheophyta</taxon>
        <taxon>Spermatophyta</taxon>
        <taxon>Magnoliopsida</taxon>
        <taxon>eudicotyledons</taxon>
        <taxon>Gunneridae</taxon>
        <taxon>Pentapetalae</taxon>
        <taxon>rosids</taxon>
        <taxon>malvids</taxon>
        <taxon>Brassicales</taxon>
        <taxon>Brassicaceae</taxon>
        <taxon>Coluteocarpeae</taxon>
        <taxon>Microthlaspi</taxon>
    </lineage>
</organism>
<name>A0A6D2JRB4_9BRAS</name>
<evidence type="ECO:0000256" key="2">
    <source>
        <dbReference type="ARBA" id="ARBA00022737"/>
    </source>
</evidence>
<dbReference type="EMBL" id="CACVBM020001207">
    <property type="protein sequence ID" value="CAA7039196.1"/>
    <property type="molecule type" value="Genomic_DNA"/>
</dbReference>
<evidence type="ECO:0000313" key="6">
    <source>
        <dbReference type="Proteomes" id="UP000467841"/>
    </source>
</evidence>
<feature type="repeat" description="PPR" evidence="3">
    <location>
        <begin position="87"/>
        <end position="121"/>
    </location>
</feature>
<evidence type="ECO:0000256" key="1">
    <source>
        <dbReference type="ARBA" id="ARBA00007626"/>
    </source>
</evidence>
<protein>
    <recommendedName>
        <fullName evidence="7">Pentacotripeptide-repeat region of PRORP domain-containing protein</fullName>
    </recommendedName>
</protein>
<keyword evidence="2" id="KW-0677">Repeat</keyword>
<evidence type="ECO:0000313" key="5">
    <source>
        <dbReference type="EMBL" id="CAA7039196.1"/>
    </source>
</evidence>
<dbReference type="PANTHER" id="PTHR46128">
    <property type="entry name" value="MITOCHONDRIAL GROUP I INTRON SPLICING FACTOR CCM1"/>
    <property type="match status" value="1"/>
</dbReference>
<feature type="chain" id="PRO_5025447735" description="Pentacotripeptide-repeat region of PRORP domain-containing protein" evidence="4">
    <location>
        <begin position="23"/>
        <end position="128"/>
    </location>
</feature>
<dbReference type="AlphaFoldDB" id="A0A6D2JRB4"/>
<comment type="similarity">
    <text evidence="1">Belongs to the PPR family. P subfamily.</text>
</comment>
<dbReference type="NCBIfam" id="TIGR00756">
    <property type="entry name" value="PPR"/>
    <property type="match status" value="3"/>
</dbReference>
<dbReference type="InterPro" id="IPR011990">
    <property type="entry name" value="TPR-like_helical_dom_sf"/>
</dbReference>
<dbReference type="Pfam" id="PF12854">
    <property type="entry name" value="PPR_1"/>
    <property type="match status" value="1"/>
</dbReference>
<keyword evidence="6" id="KW-1185">Reference proteome</keyword>
<evidence type="ECO:0000256" key="3">
    <source>
        <dbReference type="PROSITE-ProRule" id="PRU00708"/>
    </source>
</evidence>
<reference evidence="5" key="1">
    <citation type="submission" date="2020-01" db="EMBL/GenBank/DDBJ databases">
        <authorList>
            <person name="Mishra B."/>
        </authorList>
    </citation>
    <scope>NUCLEOTIDE SEQUENCE [LARGE SCALE GENOMIC DNA]</scope>
</reference>
<proteinExistence type="inferred from homology"/>
<dbReference type="PROSITE" id="PS51375">
    <property type="entry name" value="PPR"/>
    <property type="match status" value="3"/>
</dbReference>
<gene>
    <name evidence="5" type="ORF">MERR_LOCUS26431</name>
</gene>
<feature type="repeat" description="PPR" evidence="3">
    <location>
        <begin position="52"/>
        <end position="86"/>
    </location>
</feature>
<keyword evidence="4" id="KW-0732">Signal</keyword>
<feature type="signal peptide" evidence="4">
    <location>
        <begin position="1"/>
        <end position="22"/>
    </location>
</feature>
<dbReference type="OrthoDB" id="185373at2759"/>
<dbReference type="Proteomes" id="UP000467841">
    <property type="component" value="Unassembled WGS sequence"/>
</dbReference>
<evidence type="ECO:0008006" key="7">
    <source>
        <dbReference type="Google" id="ProtNLM"/>
    </source>
</evidence>